<accession>A0A4Y2W3L1</accession>
<sequence>MTTPNHTIQPKRTNALKGGCDLFGIAGALPNLNSVENAWGILGRWVAARHPPSRSIQAIAQVIWDDTDSSVGRPTTRTVR</sequence>
<keyword evidence="2" id="KW-1185">Reference proteome</keyword>
<organism evidence="1 2">
    <name type="scientific">Araneus ventricosus</name>
    <name type="common">Orbweaver spider</name>
    <name type="synonym">Epeira ventricosa</name>
    <dbReference type="NCBI Taxonomy" id="182803"/>
    <lineage>
        <taxon>Eukaryota</taxon>
        <taxon>Metazoa</taxon>
        <taxon>Ecdysozoa</taxon>
        <taxon>Arthropoda</taxon>
        <taxon>Chelicerata</taxon>
        <taxon>Arachnida</taxon>
        <taxon>Araneae</taxon>
        <taxon>Araneomorphae</taxon>
        <taxon>Entelegynae</taxon>
        <taxon>Araneoidea</taxon>
        <taxon>Araneidae</taxon>
        <taxon>Araneus</taxon>
    </lineage>
</organism>
<evidence type="ECO:0000313" key="1">
    <source>
        <dbReference type="EMBL" id="GBO30720.1"/>
    </source>
</evidence>
<gene>
    <name evidence="1" type="ORF">AVEN_94232_1</name>
</gene>
<dbReference type="Proteomes" id="UP000499080">
    <property type="component" value="Unassembled WGS sequence"/>
</dbReference>
<reference evidence="1 2" key="1">
    <citation type="journal article" date="2019" name="Sci. Rep.">
        <title>Orb-weaving spider Araneus ventricosus genome elucidates the spidroin gene catalogue.</title>
        <authorList>
            <person name="Kono N."/>
            <person name="Nakamura H."/>
            <person name="Ohtoshi R."/>
            <person name="Moran D.A.P."/>
            <person name="Shinohara A."/>
            <person name="Yoshida Y."/>
            <person name="Fujiwara M."/>
            <person name="Mori M."/>
            <person name="Tomita M."/>
            <person name="Arakawa K."/>
        </authorList>
    </citation>
    <scope>NUCLEOTIDE SEQUENCE [LARGE SCALE GENOMIC DNA]</scope>
</reference>
<dbReference type="AlphaFoldDB" id="A0A4Y2W3L1"/>
<proteinExistence type="predicted"/>
<name>A0A4Y2W3L1_ARAVE</name>
<evidence type="ECO:0008006" key="3">
    <source>
        <dbReference type="Google" id="ProtNLM"/>
    </source>
</evidence>
<dbReference type="EMBL" id="BGPR01053929">
    <property type="protein sequence ID" value="GBO30720.1"/>
    <property type="molecule type" value="Genomic_DNA"/>
</dbReference>
<dbReference type="OrthoDB" id="4843387at2759"/>
<comment type="caution">
    <text evidence="1">The sequence shown here is derived from an EMBL/GenBank/DDBJ whole genome shotgun (WGS) entry which is preliminary data.</text>
</comment>
<protein>
    <recommendedName>
        <fullName evidence="3">Tc1-like transposase DDE domain-containing protein</fullName>
    </recommendedName>
</protein>
<evidence type="ECO:0000313" key="2">
    <source>
        <dbReference type="Proteomes" id="UP000499080"/>
    </source>
</evidence>